<dbReference type="EMBL" id="JACCPJ010000002">
    <property type="protein sequence ID" value="NZD62767.1"/>
    <property type="molecule type" value="Genomic_DNA"/>
</dbReference>
<accession>A0A7Z0RL94</accession>
<gene>
    <name evidence="1" type="ORF">HX900_16800</name>
</gene>
<dbReference type="RefSeq" id="WP_180695198.1">
    <property type="nucleotide sequence ID" value="NZ_JACCPJ010000002.1"/>
</dbReference>
<dbReference type="AlphaFoldDB" id="A0A7Z0RL94"/>
<dbReference type="Proteomes" id="UP000532162">
    <property type="component" value="Unassembled WGS sequence"/>
</dbReference>
<organism evidence="1 2">
    <name type="scientific">Rhizobium changzhiense</name>
    <dbReference type="NCBI Taxonomy" id="2692317"/>
    <lineage>
        <taxon>Bacteria</taxon>
        <taxon>Pseudomonadati</taxon>
        <taxon>Pseudomonadota</taxon>
        <taxon>Alphaproteobacteria</taxon>
        <taxon>Hyphomicrobiales</taxon>
        <taxon>Rhizobiaceae</taxon>
        <taxon>Rhizobium/Agrobacterium group</taxon>
        <taxon>Rhizobium</taxon>
    </lineage>
</organism>
<protein>
    <submittedName>
        <fullName evidence="1">Uncharacterized protein</fullName>
    </submittedName>
</protein>
<name>A0A7Z0RL94_9HYPH</name>
<comment type="caution">
    <text evidence="1">The sequence shown here is derived from an EMBL/GenBank/DDBJ whole genome shotgun (WGS) entry which is preliminary data.</text>
</comment>
<proteinExistence type="predicted"/>
<reference evidence="1 2" key="1">
    <citation type="submission" date="2020-07" db="EMBL/GenBank/DDBJ databases">
        <authorList>
            <person name="Sun Q."/>
        </authorList>
    </citation>
    <scope>NUCLEOTIDE SEQUENCE [LARGE SCALE GENOMIC DNA]</scope>
    <source>
        <strain evidence="1 2">WYCCWR 11290</strain>
    </source>
</reference>
<evidence type="ECO:0000313" key="1">
    <source>
        <dbReference type="EMBL" id="NZD62767.1"/>
    </source>
</evidence>
<evidence type="ECO:0000313" key="2">
    <source>
        <dbReference type="Proteomes" id="UP000532162"/>
    </source>
</evidence>
<sequence length="130" mass="14643">MINHTNVSAQVSVIWRPDVFVYSRPDMVDYNHDKLAKRRSDEPIFSIGSGSADRCVRVHVFLHIACKAGSPGFSISAGYISKPGMRGWIQTRQCSLVQLLKDIEPKIGFAPKVARHSNWTGWELQALPHR</sequence>